<reference evidence="2" key="1">
    <citation type="journal article" date="2022" name="Mol. Ecol. Resour.">
        <title>The genomes of chicory, endive, great burdock and yacon provide insights into Asteraceae palaeo-polyploidization history and plant inulin production.</title>
        <authorList>
            <person name="Fan W."/>
            <person name="Wang S."/>
            <person name="Wang H."/>
            <person name="Wang A."/>
            <person name="Jiang F."/>
            <person name="Liu H."/>
            <person name="Zhao H."/>
            <person name="Xu D."/>
            <person name="Zhang Y."/>
        </authorList>
    </citation>
    <scope>NUCLEOTIDE SEQUENCE [LARGE SCALE GENOMIC DNA]</scope>
    <source>
        <strain evidence="2">cv. Yunnan</strain>
    </source>
</reference>
<proteinExistence type="predicted"/>
<organism evidence="1 2">
    <name type="scientific">Smallanthus sonchifolius</name>
    <dbReference type="NCBI Taxonomy" id="185202"/>
    <lineage>
        <taxon>Eukaryota</taxon>
        <taxon>Viridiplantae</taxon>
        <taxon>Streptophyta</taxon>
        <taxon>Embryophyta</taxon>
        <taxon>Tracheophyta</taxon>
        <taxon>Spermatophyta</taxon>
        <taxon>Magnoliopsida</taxon>
        <taxon>eudicotyledons</taxon>
        <taxon>Gunneridae</taxon>
        <taxon>Pentapetalae</taxon>
        <taxon>asterids</taxon>
        <taxon>campanulids</taxon>
        <taxon>Asterales</taxon>
        <taxon>Asteraceae</taxon>
        <taxon>Asteroideae</taxon>
        <taxon>Heliantheae alliance</taxon>
        <taxon>Millerieae</taxon>
        <taxon>Smallanthus</taxon>
    </lineage>
</organism>
<evidence type="ECO:0000313" key="1">
    <source>
        <dbReference type="EMBL" id="KAI3763203.1"/>
    </source>
</evidence>
<keyword evidence="2" id="KW-1185">Reference proteome</keyword>
<sequence length="301" mass="33346">MDAKVTPKRNIKHWFHFNSISTVTSPPYSIVPSGSRSPETDQPATAGKQIGERNFLIRGIDFQFSFTQCFDSCFLQCDFASCCTQGVFFAPRLGTFNYIRMAMQASGATRKPRILLAASGSVAAIKFGYLCSCFSDWADVKAVATQAALHFIDRTTLPKDVILYTDDDEWSTWSKIGDTVLHIELRQWADIMVIAPLSANTLGKIAGGLCDNLLTSIIRAWDYEKPIFVAPAMNTYMWTNPFTERHLMTVDELGITLIPPVAKRLACGDYGTGAMAEPSLIFSTVSLFMESRQNANGSRTQ</sequence>
<name>A0ACB9EX92_9ASTR</name>
<reference evidence="1 2" key="2">
    <citation type="journal article" date="2022" name="Mol. Ecol. Resour.">
        <title>The genomes of chicory, endive, great burdock and yacon provide insights into Asteraceae paleo-polyploidization history and plant inulin production.</title>
        <authorList>
            <person name="Fan W."/>
            <person name="Wang S."/>
            <person name="Wang H."/>
            <person name="Wang A."/>
            <person name="Jiang F."/>
            <person name="Liu H."/>
            <person name="Zhao H."/>
            <person name="Xu D."/>
            <person name="Zhang Y."/>
        </authorList>
    </citation>
    <scope>NUCLEOTIDE SEQUENCE [LARGE SCALE GENOMIC DNA]</scope>
    <source>
        <strain evidence="2">cv. Yunnan</strain>
        <tissue evidence="1">Leaves</tissue>
    </source>
</reference>
<accession>A0ACB9EX92</accession>
<gene>
    <name evidence="1" type="ORF">L1987_53656</name>
</gene>
<comment type="caution">
    <text evidence="1">The sequence shown here is derived from an EMBL/GenBank/DDBJ whole genome shotgun (WGS) entry which is preliminary data.</text>
</comment>
<protein>
    <submittedName>
        <fullName evidence="1">Uncharacterized protein</fullName>
    </submittedName>
</protein>
<dbReference type="Proteomes" id="UP001056120">
    <property type="component" value="Linkage Group LG17"/>
</dbReference>
<evidence type="ECO:0000313" key="2">
    <source>
        <dbReference type="Proteomes" id="UP001056120"/>
    </source>
</evidence>
<dbReference type="EMBL" id="CM042034">
    <property type="protein sequence ID" value="KAI3763203.1"/>
    <property type="molecule type" value="Genomic_DNA"/>
</dbReference>